<keyword evidence="4 5" id="KW-0539">Nucleus</keyword>
<dbReference type="EMBL" id="OZ037944">
    <property type="protein sequence ID" value="CAL1694809.1"/>
    <property type="molecule type" value="Genomic_DNA"/>
</dbReference>
<dbReference type="InterPro" id="IPR009057">
    <property type="entry name" value="Homeodomain-like_sf"/>
</dbReference>
<evidence type="ECO:0000256" key="4">
    <source>
        <dbReference type="ARBA" id="ARBA00023242"/>
    </source>
</evidence>
<feature type="compositionally biased region" description="Polar residues" evidence="7">
    <location>
        <begin position="179"/>
        <end position="203"/>
    </location>
</feature>
<feature type="compositionally biased region" description="Basic residues" evidence="7">
    <location>
        <begin position="123"/>
        <end position="135"/>
    </location>
</feature>
<dbReference type="PANTHER" id="PTHR24208:SF166">
    <property type="entry name" value="LIM HOMEOBOX TRANSCRIPTION FACTOR 1 ALPHA, ISOFORM B"/>
    <property type="match status" value="1"/>
</dbReference>
<organism evidence="9 10">
    <name type="scientific">Somion occarium</name>
    <dbReference type="NCBI Taxonomy" id="3059160"/>
    <lineage>
        <taxon>Eukaryota</taxon>
        <taxon>Fungi</taxon>
        <taxon>Dikarya</taxon>
        <taxon>Basidiomycota</taxon>
        <taxon>Agaricomycotina</taxon>
        <taxon>Agaricomycetes</taxon>
        <taxon>Polyporales</taxon>
        <taxon>Cerrenaceae</taxon>
        <taxon>Somion</taxon>
    </lineage>
</organism>
<feature type="region of interest" description="Disordered" evidence="7">
    <location>
        <begin position="329"/>
        <end position="363"/>
    </location>
</feature>
<feature type="domain" description="Homeobox" evidence="8">
    <location>
        <begin position="40"/>
        <end position="100"/>
    </location>
</feature>
<evidence type="ECO:0000256" key="2">
    <source>
        <dbReference type="ARBA" id="ARBA00023125"/>
    </source>
</evidence>
<feature type="compositionally biased region" description="Polar residues" evidence="7">
    <location>
        <begin position="136"/>
        <end position="146"/>
    </location>
</feature>
<dbReference type="PROSITE" id="PS50071">
    <property type="entry name" value="HOMEOBOX_2"/>
    <property type="match status" value="1"/>
</dbReference>
<feature type="compositionally biased region" description="Acidic residues" evidence="7">
    <location>
        <begin position="339"/>
        <end position="350"/>
    </location>
</feature>
<feature type="DNA-binding region" description="Homeobox" evidence="5">
    <location>
        <begin position="42"/>
        <end position="101"/>
    </location>
</feature>
<evidence type="ECO:0000313" key="9">
    <source>
        <dbReference type="EMBL" id="CAL1694809.1"/>
    </source>
</evidence>
<dbReference type="Gene3D" id="1.10.10.60">
    <property type="entry name" value="Homeodomain-like"/>
    <property type="match status" value="1"/>
</dbReference>
<evidence type="ECO:0000259" key="8">
    <source>
        <dbReference type="PROSITE" id="PS50071"/>
    </source>
</evidence>
<evidence type="ECO:0000256" key="1">
    <source>
        <dbReference type="ARBA" id="ARBA00004123"/>
    </source>
</evidence>
<accession>A0ABP1CJK2</accession>
<dbReference type="Pfam" id="PF00046">
    <property type="entry name" value="Homeodomain"/>
    <property type="match status" value="1"/>
</dbReference>
<dbReference type="PROSITE" id="PS00027">
    <property type="entry name" value="HOMEOBOX_1"/>
    <property type="match status" value="1"/>
</dbReference>
<dbReference type="InterPro" id="IPR017970">
    <property type="entry name" value="Homeobox_CS"/>
</dbReference>
<evidence type="ECO:0000256" key="3">
    <source>
        <dbReference type="ARBA" id="ARBA00023155"/>
    </source>
</evidence>
<evidence type="ECO:0000256" key="5">
    <source>
        <dbReference type="PROSITE-ProRule" id="PRU00108"/>
    </source>
</evidence>
<name>A0ABP1CJK2_9APHY</name>
<feature type="compositionally biased region" description="Polar residues" evidence="7">
    <location>
        <begin position="104"/>
        <end position="122"/>
    </location>
</feature>
<feature type="compositionally biased region" description="Basic and acidic residues" evidence="7">
    <location>
        <begin position="351"/>
        <end position="363"/>
    </location>
</feature>
<evidence type="ECO:0000256" key="6">
    <source>
        <dbReference type="RuleBase" id="RU000682"/>
    </source>
</evidence>
<keyword evidence="2 5" id="KW-0238">DNA-binding</keyword>
<evidence type="ECO:0000313" key="10">
    <source>
        <dbReference type="Proteomes" id="UP001497453"/>
    </source>
</evidence>
<gene>
    <name evidence="9" type="ORF">GFSPODELE1_LOCUS474</name>
</gene>
<dbReference type="InterPro" id="IPR001356">
    <property type="entry name" value="HD"/>
</dbReference>
<feature type="region of interest" description="Disordered" evidence="7">
    <location>
        <begin position="102"/>
        <end position="207"/>
    </location>
</feature>
<dbReference type="Proteomes" id="UP001497453">
    <property type="component" value="Chromosome 1"/>
</dbReference>
<evidence type="ECO:0000256" key="7">
    <source>
        <dbReference type="SAM" id="MobiDB-lite"/>
    </source>
</evidence>
<reference evidence="10" key="1">
    <citation type="submission" date="2024-04" db="EMBL/GenBank/DDBJ databases">
        <authorList>
            <person name="Shaw F."/>
            <person name="Minotto A."/>
        </authorList>
    </citation>
    <scope>NUCLEOTIDE SEQUENCE [LARGE SCALE GENOMIC DNA]</scope>
</reference>
<keyword evidence="3 5" id="KW-0371">Homeobox</keyword>
<proteinExistence type="predicted"/>
<dbReference type="InterPro" id="IPR050453">
    <property type="entry name" value="LIM_Homeobox_TF"/>
</dbReference>
<protein>
    <recommendedName>
        <fullName evidence="8">Homeobox domain-containing protein</fullName>
    </recommendedName>
</protein>
<dbReference type="CDD" id="cd00086">
    <property type="entry name" value="homeodomain"/>
    <property type="match status" value="1"/>
</dbReference>
<dbReference type="SUPFAM" id="SSF46689">
    <property type="entry name" value="Homeodomain-like"/>
    <property type="match status" value="1"/>
</dbReference>
<feature type="compositionally biased region" description="Basic and acidic residues" evidence="7">
    <location>
        <begin position="148"/>
        <end position="159"/>
    </location>
</feature>
<keyword evidence="10" id="KW-1185">Reference proteome</keyword>
<comment type="subcellular location">
    <subcellularLocation>
        <location evidence="1 5 6">Nucleus</location>
    </subcellularLocation>
</comment>
<dbReference type="SMART" id="SM00389">
    <property type="entry name" value="HOX"/>
    <property type="match status" value="1"/>
</dbReference>
<dbReference type="PANTHER" id="PTHR24208">
    <property type="entry name" value="LIM/HOMEOBOX PROTEIN LHX"/>
    <property type="match status" value="1"/>
</dbReference>
<sequence length="382" mass="41896">MFAAVYPPLIRTSSASSISSENSIDDYSHCTFSNSVASDGGGKRTRKRFTGAQLVMLEDLFHTCSHPTREQREILASNAGLELRSVTVWFQNKRQTERKVALGNATNLNETAPNATSNPSTSRLRRTKSQARLSRKSPSASSTGSVRSVHDLHRPRLAEGRTPSLDSIASRTERPQLPWQPQTPTRARTLSHPDLSNSSSTFKPHTPSRIRQLWEKMPSSPMSPESPKQDSGLDLAYLDYGHKSKSKKTLEWACAAARLNGKNRDDEVDVQMSGTDETQLARAFRFGGREDENPADDIVLDFDGDTEDEAEAHEAITPSSSQIIVSTLGSQNGRISESVDQEGNEEEDTDKMDIEGTKGGAHDEETVKAALVLCGLSGGTWH</sequence>